<keyword evidence="2" id="KW-1185">Reference proteome</keyword>
<protein>
    <submittedName>
        <fullName evidence="1">Uncharacterized protein</fullName>
    </submittedName>
</protein>
<organism evidence="1 2">
    <name type="scientific">Brachionus plicatilis</name>
    <name type="common">Marine rotifer</name>
    <name type="synonym">Brachionus muelleri</name>
    <dbReference type="NCBI Taxonomy" id="10195"/>
    <lineage>
        <taxon>Eukaryota</taxon>
        <taxon>Metazoa</taxon>
        <taxon>Spiralia</taxon>
        <taxon>Gnathifera</taxon>
        <taxon>Rotifera</taxon>
        <taxon>Eurotatoria</taxon>
        <taxon>Monogononta</taxon>
        <taxon>Pseudotrocha</taxon>
        <taxon>Ploima</taxon>
        <taxon>Brachionidae</taxon>
        <taxon>Brachionus</taxon>
    </lineage>
</organism>
<sequence>MYFSLSRFPLLIKNIFVNGFHTVNQISENGFCFFKSGLLSNIISYLKRQMLQKITFQNTIDFTSFSRDYVNVIITLFTNTELNNIKKILILIKTFVKITFLYYINITQINFSTIFSSILG</sequence>
<proteinExistence type="predicted"/>
<dbReference type="EMBL" id="REGN01000123">
    <property type="protein sequence ID" value="RNA44306.1"/>
    <property type="molecule type" value="Genomic_DNA"/>
</dbReference>
<evidence type="ECO:0000313" key="1">
    <source>
        <dbReference type="EMBL" id="RNA44306.1"/>
    </source>
</evidence>
<evidence type="ECO:0000313" key="2">
    <source>
        <dbReference type="Proteomes" id="UP000276133"/>
    </source>
</evidence>
<accession>A0A3M7T8D5</accession>
<dbReference type="AlphaFoldDB" id="A0A3M7T8D5"/>
<comment type="caution">
    <text evidence="1">The sequence shown here is derived from an EMBL/GenBank/DDBJ whole genome shotgun (WGS) entry which is preliminary data.</text>
</comment>
<dbReference type="Proteomes" id="UP000276133">
    <property type="component" value="Unassembled WGS sequence"/>
</dbReference>
<name>A0A3M7T8D5_BRAPC</name>
<reference evidence="1 2" key="1">
    <citation type="journal article" date="2018" name="Sci. Rep.">
        <title>Genomic signatures of local adaptation to the degree of environmental predictability in rotifers.</title>
        <authorList>
            <person name="Franch-Gras L."/>
            <person name="Hahn C."/>
            <person name="Garcia-Roger E.M."/>
            <person name="Carmona M.J."/>
            <person name="Serra M."/>
            <person name="Gomez A."/>
        </authorList>
    </citation>
    <scope>NUCLEOTIDE SEQUENCE [LARGE SCALE GENOMIC DNA]</scope>
    <source>
        <strain evidence="1">HYR1</strain>
    </source>
</reference>
<gene>
    <name evidence="1" type="ORF">BpHYR1_014881</name>
</gene>